<keyword evidence="2" id="KW-1185">Reference proteome</keyword>
<dbReference type="EMBL" id="CACVKT020005428">
    <property type="protein sequence ID" value="CAC5395058.1"/>
    <property type="molecule type" value="Genomic_DNA"/>
</dbReference>
<organism evidence="1 2">
    <name type="scientific">Mytilus coruscus</name>
    <name type="common">Sea mussel</name>
    <dbReference type="NCBI Taxonomy" id="42192"/>
    <lineage>
        <taxon>Eukaryota</taxon>
        <taxon>Metazoa</taxon>
        <taxon>Spiralia</taxon>
        <taxon>Lophotrochozoa</taxon>
        <taxon>Mollusca</taxon>
        <taxon>Bivalvia</taxon>
        <taxon>Autobranchia</taxon>
        <taxon>Pteriomorphia</taxon>
        <taxon>Mytilida</taxon>
        <taxon>Mytiloidea</taxon>
        <taxon>Mytilidae</taxon>
        <taxon>Mytilinae</taxon>
        <taxon>Mytilus</taxon>
    </lineage>
</organism>
<reference evidence="1 2" key="1">
    <citation type="submission" date="2020-06" db="EMBL/GenBank/DDBJ databases">
        <authorList>
            <person name="Li R."/>
            <person name="Bekaert M."/>
        </authorList>
    </citation>
    <scope>NUCLEOTIDE SEQUENCE [LARGE SCALE GENOMIC DNA]</scope>
    <source>
        <strain evidence="2">wild</strain>
    </source>
</reference>
<proteinExistence type="predicted"/>
<evidence type="ECO:0000313" key="2">
    <source>
        <dbReference type="Proteomes" id="UP000507470"/>
    </source>
</evidence>
<sequence length="351" mass="40730">MSYGNMSVPLYNYLCCKVGHATDVKSRRLCYKISEYLNPINAVIHSGSKAEGLDFKDSDHDIMFPLHYVRVYEHPPNSMLFDSFVISAEDTTPGYVRLLSCGFVSSAVRQWCIGQNKNMLLLSSKLLKQNFLFHFPVQAYIHGPCITDQNGIIDNAFCFRCESWIQQAHPWVLRKRAWPSPELVNEIISTGMKCNLSDIEHEAVQKDVINAFHVCKRHVTDNVVFSSVSCIIPLELEIEIRIKRIFFKPPIMYGIFLRLLCLHHLHEHTYVTYALQDLYDLRNYLTKDSDFLDWNTIMGQAHYILGNFRTAITYFTTVVELEQSLSLFRDWAPLQHKEFAAFMINDLKQKI</sequence>
<name>A0A6J8CEZ0_MYTCO</name>
<accession>A0A6J8CEZ0</accession>
<evidence type="ECO:0008006" key="3">
    <source>
        <dbReference type="Google" id="ProtNLM"/>
    </source>
</evidence>
<dbReference type="Proteomes" id="UP000507470">
    <property type="component" value="Unassembled WGS sequence"/>
</dbReference>
<dbReference type="OrthoDB" id="6198266at2759"/>
<dbReference type="AlphaFoldDB" id="A0A6J8CEZ0"/>
<protein>
    <recommendedName>
        <fullName evidence="3">Mab-21-like HhH/H2TH-like domain-containing protein</fullName>
    </recommendedName>
</protein>
<gene>
    <name evidence="1" type="ORF">MCOR_29768</name>
</gene>
<evidence type="ECO:0000313" key="1">
    <source>
        <dbReference type="EMBL" id="CAC5395058.1"/>
    </source>
</evidence>